<evidence type="ECO:0000259" key="3">
    <source>
        <dbReference type="Pfam" id="PF07811"/>
    </source>
</evidence>
<keyword evidence="2" id="KW-1133">Transmembrane helix</keyword>
<evidence type="ECO:0000256" key="1">
    <source>
        <dbReference type="SAM" id="MobiDB-lite"/>
    </source>
</evidence>
<dbReference type="Proteomes" id="UP000324479">
    <property type="component" value="Unassembled WGS sequence"/>
</dbReference>
<proteinExistence type="predicted"/>
<organism evidence="4 5">
    <name type="scientific">Roseiconus nitratireducens</name>
    <dbReference type="NCBI Taxonomy" id="2605748"/>
    <lineage>
        <taxon>Bacteria</taxon>
        <taxon>Pseudomonadati</taxon>
        <taxon>Planctomycetota</taxon>
        <taxon>Planctomycetia</taxon>
        <taxon>Pirellulales</taxon>
        <taxon>Pirellulaceae</taxon>
        <taxon>Roseiconus</taxon>
    </lineage>
</organism>
<feature type="transmembrane region" description="Helical" evidence="2">
    <location>
        <begin position="30"/>
        <end position="56"/>
    </location>
</feature>
<keyword evidence="2" id="KW-0472">Membrane</keyword>
<protein>
    <submittedName>
        <fullName evidence="4">Pilus assembly protein</fullName>
    </submittedName>
</protein>
<dbReference type="Pfam" id="PF07811">
    <property type="entry name" value="TadE"/>
    <property type="match status" value="1"/>
</dbReference>
<keyword evidence="2" id="KW-0812">Transmembrane</keyword>
<reference evidence="4 5" key="1">
    <citation type="submission" date="2019-08" db="EMBL/GenBank/DDBJ databases">
        <authorList>
            <person name="Dhanesh K."/>
            <person name="Kumar G."/>
            <person name="Sasikala C."/>
            <person name="Venkata Ramana C."/>
        </authorList>
    </citation>
    <scope>NUCLEOTIDE SEQUENCE [LARGE SCALE GENOMIC DNA]</scope>
    <source>
        <strain evidence="4 5">JC645</strain>
    </source>
</reference>
<comment type="caution">
    <text evidence="4">The sequence shown here is derived from an EMBL/GenBank/DDBJ whole genome shotgun (WGS) entry which is preliminary data.</text>
</comment>
<gene>
    <name evidence="4" type="ORF">FYK55_20480</name>
</gene>
<feature type="domain" description="TadE-like" evidence="3">
    <location>
        <begin position="27"/>
        <end position="69"/>
    </location>
</feature>
<keyword evidence="5" id="KW-1185">Reference proteome</keyword>
<evidence type="ECO:0000313" key="4">
    <source>
        <dbReference type="EMBL" id="KAA5540397.1"/>
    </source>
</evidence>
<dbReference type="RefSeq" id="WP_150078338.1">
    <property type="nucleotide sequence ID" value="NZ_VWOX01000013.1"/>
</dbReference>
<evidence type="ECO:0000313" key="5">
    <source>
        <dbReference type="Proteomes" id="UP000324479"/>
    </source>
</evidence>
<accession>A0A5M6CYU3</accession>
<dbReference type="EMBL" id="VWOX01000013">
    <property type="protein sequence ID" value="KAA5540397.1"/>
    <property type="molecule type" value="Genomic_DNA"/>
</dbReference>
<dbReference type="InterPro" id="IPR012495">
    <property type="entry name" value="TadE-like_dom"/>
</dbReference>
<sequence length="148" mass="15834">MRAFEPGAEVSSRRGVPSARRSQSRRGSAAVEFAVCLPVIVLLIFGSIEASAFIFLKQTLNVAGYEAVREACKSGGTSTEAMARAEAILGSRRVADYDVRFPAGDITMIPRGEPVVCEVSAPTQSNSPLAGQFVKNRTLTARVVMLKE</sequence>
<feature type="region of interest" description="Disordered" evidence="1">
    <location>
        <begin position="1"/>
        <end position="21"/>
    </location>
</feature>
<name>A0A5M6CYU3_9BACT</name>
<dbReference type="AlphaFoldDB" id="A0A5M6CYU3"/>
<evidence type="ECO:0000256" key="2">
    <source>
        <dbReference type="SAM" id="Phobius"/>
    </source>
</evidence>